<evidence type="ECO:0000256" key="8">
    <source>
        <dbReference type="ARBA" id="ARBA00022679"/>
    </source>
</evidence>
<reference evidence="13 14" key="1">
    <citation type="journal article" date="2017" name="Genome Announc.">
        <title>Complete Genome Sequences of Two Acetylene-Fermenting Pelobacter acetylenicus Strains.</title>
        <authorList>
            <person name="Sutton J.M."/>
            <person name="Baesman S.M."/>
            <person name="Fierst J.L."/>
            <person name="Poret-Peterson A.T."/>
            <person name="Oremland R.S."/>
            <person name="Dunlap D.S."/>
            <person name="Akob D.M."/>
        </authorList>
    </citation>
    <scope>NUCLEOTIDE SEQUENCE [LARGE SCALE GENOMIC DNA]</scope>
    <source>
        <strain evidence="13 14">DSM 3247</strain>
    </source>
</reference>
<evidence type="ECO:0000256" key="11">
    <source>
        <dbReference type="PROSITE-ProRule" id="PRU00524"/>
    </source>
</evidence>
<dbReference type="EC" id="2.5.1.9" evidence="5 10"/>
<dbReference type="PROSITE" id="PS51177">
    <property type="entry name" value="LUMAZINE_BIND"/>
    <property type="match status" value="2"/>
</dbReference>
<protein>
    <recommendedName>
        <fullName evidence="6 10">Riboflavin synthase</fullName>
        <ecNumber evidence="5 10">2.5.1.9</ecNumber>
    </recommendedName>
</protein>
<feature type="repeat" description="Lumazine-binding" evidence="11">
    <location>
        <begin position="97"/>
        <end position="193"/>
    </location>
</feature>
<keyword evidence="8" id="KW-0808">Transferase</keyword>
<dbReference type="NCBIfam" id="NF009566">
    <property type="entry name" value="PRK13020.1"/>
    <property type="match status" value="1"/>
</dbReference>
<keyword evidence="7" id="KW-0686">Riboflavin biosynthesis</keyword>
<evidence type="ECO:0000256" key="10">
    <source>
        <dbReference type="NCBIfam" id="TIGR00187"/>
    </source>
</evidence>
<dbReference type="FunFam" id="2.40.30.20:FF:000004">
    <property type="entry name" value="Riboflavin synthase, alpha subunit"/>
    <property type="match status" value="1"/>
</dbReference>
<dbReference type="RefSeq" id="WP_072287483.1">
    <property type="nucleotide sequence ID" value="NZ_CP015455.1"/>
</dbReference>
<feature type="repeat" description="Lumazine-binding" evidence="11">
    <location>
        <begin position="1"/>
        <end position="96"/>
    </location>
</feature>
<dbReference type="OrthoDB" id="9788537at2"/>
<organism evidence="13 14">
    <name type="scientific">Syntrophotalea acetylenica</name>
    <name type="common">Pelobacter acetylenicus</name>
    <dbReference type="NCBI Taxonomy" id="29542"/>
    <lineage>
        <taxon>Bacteria</taxon>
        <taxon>Pseudomonadati</taxon>
        <taxon>Thermodesulfobacteriota</taxon>
        <taxon>Desulfuromonadia</taxon>
        <taxon>Desulfuromonadales</taxon>
        <taxon>Syntrophotaleaceae</taxon>
        <taxon>Syntrophotalea</taxon>
    </lineage>
</organism>
<evidence type="ECO:0000256" key="1">
    <source>
        <dbReference type="ARBA" id="ARBA00000968"/>
    </source>
</evidence>
<gene>
    <name evidence="13" type="ORF">A7E75_11935</name>
</gene>
<evidence type="ECO:0000256" key="6">
    <source>
        <dbReference type="ARBA" id="ARBA00013950"/>
    </source>
</evidence>
<dbReference type="SUPFAM" id="SSF63380">
    <property type="entry name" value="Riboflavin synthase domain-like"/>
    <property type="match status" value="2"/>
</dbReference>
<dbReference type="PANTHER" id="PTHR21098">
    <property type="entry name" value="RIBOFLAVIN SYNTHASE ALPHA CHAIN"/>
    <property type="match status" value="1"/>
</dbReference>
<dbReference type="InterPro" id="IPR023366">
    <property type="entry name" value="ATP_synth_asu-like_sf"/>
</dbReference>
<evidence type="ECO:0000313" key="13">
    <source>
        <dbReference type="EMBL" id="APG25643.1"/>
    </source>
</evidence>
<feature type="domain" description="Lumazine-binding" evidence="12">
    <location>
        <begin position="97"/>
        <end position="193"/>
    </location>
</feature>
<dbReference type="Pfam" id="PF00677">
    <property type="entry name" value="Lum_binding"/>
    <property type="match status" value="2"/>
</dbReference>
<dbReference type="PIRSF" id="PIRSF000498">
    <property type="entry name" value="Riboflavin_syn_A"/>
    <property type="match status" value="1"/>
</dbReference>
<keyword evidence="9" id="KW-0677">Repeat</keyword>
<dbReference type="PANTHER" id="PTHR21098:SF12">
    <property type="entry name" value="RIBOFLAVIN SYNTHASE"/>
    <property type="match status" value="1"/>
</dbReference>
<evidence type="ECO:0000256" key="4">
    <source>
        <dbReference type="ARBA" id="ARBA00011233"/>
    </source>
</evidence>
<comment type="catalytic activity">
    <reaction evidence="1">
        <text>2 6,7-dimethyl-8-(1-D-ribityl)lumazine + H(+) = 5-amino-6-(D-ribitylamino)uracil + riboflavin</text>
        <dbReference type="Rhea" id="RHEA:20772"/>
        <dbReference type="ChEBI" id="CHEBI:15378"/>
        <dbReference type="ChEBI" id="CHEBI:15934"/>
        <dbReference type="ChEBI" id="CHEBI:57986"/>
        <dbReference type="ChEBI" id="CHEBI:58201"/>
        <dbReference type="EC" id="2.5.1.9"/>
    </reaction>
</comment>
<dbReference type="Proteomes" id="UP000182264">
    <property type="component" value="Chromosome"/>
</dbReference>
<dbReference type="GO" id="GO:0009231">
    <property type="term" value="P:riboflavin biosynthetic process"/>
    <property type="evidence" value="ECO:0007669"/>
    <property type="project" value="UniProtKB-KW"/>
</dbReference>
<evidence type="ECO:0000256" key="3">
    <source>
        <dbReference type="ARBA" id="ARBA00004887"/>
    </source>
</evidence>
<dbReference type="NCBIfam" id="NF006767">
    <property type="entry name" value="PRK09289.1"/>
    <property type="match status" value="1"/>
</dbReference>
<evidence type="ECO:0000256" key="2">
    <source>
        <dbReference type="ARBA" id="ARBA00002803"/>
    </source>
</evidence>
<evidence type="ECO:0000259" key="12">
    <source>
        <dbReference type="PROSITE" id="PS51177"/>
    </source>
</evidence>
<evidence type="ECO:0000313" key="14">
    <source>
        <dbReference type="Proteomes" id="UP000182264"/>
    </source>
</evidence>
<dbReference type="InterPro" id="IPR017938">
    <property type="entry name" value="Riboflavin_synthase-like_b-brl"/>
</dbReference>
<dbReference type="AlphaFoldDB" id="A0A1L3GI90"/>
<comment type="subunit">
    <text evidence="4">Homotrimer.</text>
</comment>
<evidence type="ECO:0000256" key="5">
    <source>
        <dbReference type="ARBA" id="ARBA00012827"/>
    </source>
</evidence>
<comment type="function">
    <text evidence="2">Catalyzes the dismutation of two molecules of 6,7-dimethyl-8-ribityllumazine, resulting in the formation of riboflavin and 5-amino-6-(D-ribitylamino)uracil.</text>
</comment>
<dbReference type="FunFam" id="2.40.30.20:FF:000003">
    <property type="entry name" value="Riboflavin synthase, alpha subunit"/>
    <property type="match status" value="1"/>
</dbReference>
<dbReference type="GO" id="GO:0004746">
    <property type="term" value="F:riboflavin synthase activity"/>
    <property type="evidence" value="ECO:0007669"/>
    <property type="project" value="UniProtKB-UniRule"/>
</dbReference>
<dbReference type="InterPro" id="IPR026017">
    <property type="entry name" value="Lumazine-bd_dom"/>
</dbReference>
<dbReference type="CDD" id="cd00402">
    <property type="entry name" value="Riboflavin_synthase_like"/>
    <property type="match status" value="1"/>
</dbReference>
<sequence length="216" mass="23064">MFTGLIEDLGTLRRFARSGDSGRITVATAIPMEQIVMGESIAVNGVCLTVVAFGDGSFTADVSPESLGRTNLGQLNTGARVNLERALRLSDRLGGHLVSGHVDALGVIAERRQDQNAVRFTIEMPPSQMRYLVEKGSVAVDGISLTVNAVTDSSFAVAVIPHSLARTTLQWCEAGSRVNIETDILGKYVERLLRPAGALPGKPDLTLDFLAKNGFL</sequence>
<name>A0A1L3GI90_SYNAC</name>
<evidence type="ECO:0000256" key="9">
    <source>
        <dbReference type="ARBA" id="ARBA00022737"/>
    </source>
</evidence>
<dbReference type="STRING" id="29542.A6070_05970"/>
<comment type="pathway">
    <text evidence="3">Cofactor biosynthesis; riboflavin biosynthesis; riboflavin from 2-hydroxy-3-oxobutyl phosphate and 5-amino-6-(D-ribitylamino)uracil: step 2/2.</text>
</comment>
<keyword evidence="14" id="KW-1185">Reference proteome</keyword>
<dbReference type="Gene3D" id="2.40.30.20">
    <property type="match status" value="2"/>
</dbReference>
<proteinExistence type="predicted"/>
<feature type="domain" description="Lumazine-binding" evidence="12">
    <location>
        <begin position="1"/>
        <end position="96"/>
    </location>
</feature>
<dbReference type="KEGG" id="pace:A6070_05970"/>
<evidence type="ECO:0000256" key="7">
    <source>
        <dbReference type="ARBA" id="ARBA00022619"/>
    </source>
</evidence>
<dbReference type="EMBL" id="CP015518">
    <property type="protein sequence ID" value="APG25643.1"/>
    <property type="molecule type" value="Genomic_DNA"/>
</dbReference>
<dbReference type="NCBIfam" id="TIGR00187">
    <property type="entry name" value="ribE"/>
    <property type="match status" value="1"/>
</dbReference>
<accession>A0A1L3GI90</accession>
<dbReference type="InterPro" id="IPR001783">
    <property type="entry name" value="Lumazine-bd"/>
</dbReference>